<dbReference type="PROSITE" id="PS50111">
    <property type="entry name" value="CHEMOTAXIS_TRANSDUC_2"/>
    <property type="match status" value="1"/>
</dbReference>
<dbReference type="InterPro" id="IPR004089">
    <property type="entry name" value="MCPsignal_dom"/>
</dbReference>
<feature type="transmembrane region" description="Helical" evidence="5">
    <location>
        <begin position="365"/>
        <end position="386"/>
    </location>
</feature>
<dbReference type="SMART" id="SM00283">
    <property type="entry name" value="MA"/>
    <property type="match status" value="1"/>
</dbReference>
<dbReference type="RefSeq" id="WP_237247497.1">
    <property type="nucleotide sequence ID" value="NZ_AP023423.1"/>
</dbReference>
<dbReference type="Pfam" id="PF00015">
    <property type="entry name" value="MCPsignal"/>
    <property type="match status" value="1"/>
</dbReference>
<evidence type="ECO:0000256" key="2">
    <source>
        <dbReference type="ARBA" id="ARBA00029447"/>
    </source>
</evidence>
<dbReference type="PANTHER" id="PTHR32089:SF112">
    <property type="entry name" value="LYSOZYME-LIKE PROTEIN-RELATED"/>
    <property type="match status" value="1"/>
</dbReference>
<dbReference type="Gene3D" id="1.10.287.950">
    <property type="entry name" value="Methyl-accepting chemotaxis protein"/>
    <property type="match status" value="1"/>
</dbReference>
<evidence type="ECO:0000256" key="3">
    <source>
        <dbReference type="PROSITE-ProRule" id="PRU00284"/>
    </source>
</evidence>
<dbReference type="CDD" id="cd11386">
    <property type="entry name" value="MCP_signal"/>
    <property type="match status" value="1"/>
</dbReference>
<keyword evidence="5" id="KW-1133">Transmembrane helix</keyword>
<dbReference type="GO" id="GO:0007165">
    <property type="term" value="P:signal transduction"/>
    <property type="evidence" value="ECO:0007669"/>
    <property type="project" value="UniProtKB-KW"/>
</dbReference>
<evidence type="ECO:0000256" key="1">
    <source>
        <dbReference type="ARBA" id="ARBA00023224"/>
    </source>
</evidence>
<keyword evidence="5" id="KW-0472">Membrane</keyword>
<feature type="transmembrane region" description="Helical" evidence="5">
    <location>
        <begin position="341"/>
        <end position="359"/>
    </location>
</feature>
<sequence>MLKSAQMRLSPQEKKWLPWLGKTGKLAMRWATFINRRRYPILEQTFESIATTRVQTLIGWASHQWELLEGMVDEVRRELPQPPAELMRHMVARAADFSEIFIADAKGRVIASSHAARVGTIDRLPHVLQADRPARFLHGPYVDTTTQLIGPSSSKFHDAVTLMFYLPLQLDDGSSGFLCGRVPNDVLGDLIQREAGHIFVDSGDNYLFMVKPVFDPSIQPGTALSRSRFEDNTFSLGDNLKQGVNTKFGVVRIKNHTELELVFNDPATRQLHPGVRETIAHGENMFVTYPGYPDYRHIPVIGKGVTFQMPGSLDTWGMMCEADLEEANRFRSVNFLMMRTNLILVLATWAITFGTGQLLQQGLLWTAMLNLFLLGIGTLVFYRIGLQPMTERLRLMARMIRVLAEGGGNLAQRLERTQATVDEPAIMSQWINSFIDTLDGTVSRVIHATGEMDETHQSMMSRNQEATVATHQVLAAIQEILMSLQRQMADIDSATQTTADIRAAMQLALDNAQQQFQLVRQRTQGIRSSIEQSSLTIKRLSNSTEEIGKIVMVINAIADQTNLLALNAAIEAARAGEAGRGFSVVADEVRKLAERTTAATQEIKQMIGTVQGQARDAVQIMENGSTGMEEGLRLAEAAASDNTGMKEILERMFGLIQGIADSAHRYGKDVQSVAEVTESMRGALDELNFSVARARQTSLRLQHLSSQFQVTQMQGRHAVPGSRSVSETRSRFLH</sequence>
<dbReference type="GO" id="GO:0016020">
    <property type="term" value="C:membrane"/>
    <property type="evidence" value="ECO:0007669"/>
    <property type="project" value="InterPro"/>
</dbReference>
<evidence type="ECO:0000259" key="6">
    <source>
        <dbReference type="PROSITE" id="PS50111"/>
    </source>
</evidence>
<organism evidence="8 9">
    <name type="scientific">Sideroxyarcus emersonii</name>
    <dbReference type="NCBI Taxonomy" id="2764705"/>
    <lineage>
        <taxon>Bacteria</taxon>
        <taxon>Pseudomonadati</taxon>
        <taxon>Pseudomonadota</taxon>
        <taxon>Betaproteobacteria</taxon>
        <taxon>Nitrosomonadales</taxon>
        <taxon>Gallionellaceae</taxon>
        <taxon>Sideroxyarcus</taxon>
    </lineage>
</organism>
<keyword evidence="9" id="KW-1185">Reference proteome</keyword>
<evidence type="ECO:0008006" key="10">
    <source>
        <dbReference type="Google" id="ProtNLM"/>
    </source>
</evidence>
<dbReference type="EMBL" id="AP023423">
    <property type="protein sequence ID" value="BCK86312.1"/>
    <property type="molecule type" value="Genomic_DNA"/>
</dbReference>
<reference evidence="8 9" key="1">
    <citation type="journal article" date="2022" name="Int. J. Syst. Evol. Microbiol.">
        <title>&lt;i&gt;Sideroxyarcus emersonii&lt;/i&gt; gen. nov. sp. nov., a neutrophilic, microaerobic iron- and thiosulfate-oxidizing bacterium isolated from iron-rich wetland sediment.</title>
        <authorList>
            <person name="Kato S."/>
            <person name="Itoh T."/>
            <person name="Iino T."/>
            <person name="Ohkuma M."/>
        </authorList>
    </citation>
    <scope>NUCLEOTIDE SEQUENCE [LARGE SCALE GENOMIC DNA]</scope>
    <source>
        <strain evidence="8 9">MIZ01</strain>
    </source>
</reference>
<dbReference type="PANTHER" id="PTHR32089">
    <property type="entry name" value="METHYL-ACCEPTING CHEMOTAXIS PROTEIN MCPB"/>
    <property type="match status" value="1"/>
</dbReference>
<feature type="domain" description="Methyl-accepting transducer" evidence="6">
    <location>
        <begin position="441"/>
        <end position="681"/>
    </location>
</feature>
<dbReference type="PROSITE" id="PS50885">
    <property type="entry name" value="HAMP"/>
    <property type="match status" value="1"/>
</dbReference>
<dbReference type="InterPro" id="IPR003660">
    <property type="entry name" value="HAMP_dom"/>
</dbReference>
<gene>
    <name evidence="8" type="ORF">MIZ01_0066</name>
</gene>
<feature type="region of interest" description="Disordered" evidence="4">
    <location>
        <begin position="713"/>
        <end position="734"/>
    </location>
</feature>
<dbReference type="Proteomes" id="UP001320326">
    <property type="component" value="Chromosome"/>
</dbReference>
<evidence type="ECO:0000256" key="5">
    <source>
        <dbReference type="SAM" id="Phobius"/>
    </source>
</evidence>
<dbReference type="AlphaFoldDB" id="A0AAN1X829"/>
<dbReference type="SUPFAM" id="SSF58104">
    <property type="entry name" value="Methyl-accepting chemotaxis protein (MCP) signaling domain"/>
    <property type="match status" value="1"/>
</dbReference>
<accession>A0AAN1X829</accession>
<evidence type="ECO:0000313" key="8">
    <source>
        <dbReference type="EMBL" id="BCK86312.1"/>
    </source>
</evidence>
<dbReference type="KEGG" id="seme:MIZ01_0066"/>
<protein>
    <recommendedName>
        <fullName evidence="10">Methyl-accepting chemotaxis protein</fullName>
    </recommendedName>
</protein>
<proteinExistence type="inferred from homology"/>
<evidence type="ECO:0000259" key="7">
    <source>
        <dbReference type="PROSITE" id="PS50885"/>
    </source>
</evidence>
<keyword evidence="1 3" id="KW-0807">Transducer</keyword>
<evidence type="ECO:0000256" key="4">
    <source>
        <dbReference type="SAM" id="MobiDB-lite"/>
    </source>
</evidence>
<feature type="domain" description="HAMP" evidence="7">
    <location>
        <begin position="387"/>
        <end position="443"/>
    </location>
</feature>
<name>A0AAN1X829_9PROT</name>
<evidence type="ECO:0000313" key="9">
    <source>
        <dbReference type="Proteomes" id="UP001320326"/>
    </source>
</evidence>
<comment type="similarity">
    <text evidence="2">Belongs to the methyl-accepting chemotaxis (MCP) protein family.</text>
</comment>
<keyword evidence="5" id="KW-0812">Transmembrane</keyword>